<sequence length="67" mass="6986">MQPPVPAQRLKSMRAAYGAWSATTTGLTVLAFPLDRHLAGPLGGRLAVRYGPRRLAALGAAFPVDGA</sequence>
<dbReference type="SUPFAM" id="SSF103473">
    <property type="entry name" value="MFS general substrate transporter"/>
    <property type="match status" value="1"/>
</dbReference>
<evidence type="ECO:0000313" key="1">
    <source>
        <dbReference type="EMBL" id="UNZ08660.1"/>
    </source>
</evidence>
<gene>
    <name evidence="1" type="ORF">SRIMR7_41575</name>
</gene>
<accession>A0ABY3ZEC4</accession>
<reference evidence="1 2" key="1">
    <citation type="submission" date="2022-03" db="EMBL/GenBank/DDBJ databases">
        <title>Complete genome of Streptomyces rimosus ssp. rimosus R7 (=ATCC 10970).</title>
        <authorList>
            <person name="Beganovic S."/>
            <person name="Ruckert C."/>
            <person name="Busche T."/>
            <person name="Kalinowski J."/>
            <person name="Wittmann C."/>
        </authorList>
    </citation>
    <scope>NUCLEOTIDE SEQUENCE [LARGE SCALE GENOMIC DNA]</scope>
    <source>
        <strain evidence="1 2">R7</strain>
        <plasmid evidence="1 2">pSRIMR7</plasmid>
    </source>
</reference>
<geneLocation type="plasmid" evidence="1 2">
    <name>pSRIMR7</name>
</geneLocation>
<dbReference type="Proteomes" id="UP000829494">
    <property type="component" value="Plasmid pSRIMR7"/>
</dbReference>
<keyword evidence="1" id="KW-0614">Plasmid</keyword>
<dbReference type="InterPro" id="IPR036259">
    <property type="entry name" value="MFS_trans_sf"/>
</dbReference>
<organism evidence="1 2">
    <name type="scientific">Streptomyces rimosus subsp. rimosus</name>
    <dbReference type="NCBI Taxonomy" id="132474"/>
    <lineage>
        <taxon>Bacteria</taxon>
        <taxon>Bacillati</taxon>
        <taxon>Actinomycetota</taxon>
        <taxon>Actinomycetes</taxon>
        <taxon>Kitasatosporales</taxon>
        <taxon>Streptomycetaceae</taxon>
        <taxon>Streptomyces</taxon>
    </lineage>
</organism>
<dbReference type="EMBL" id="CP094299">
    <property type="protein sequence ID" value="UNZ08660.1"/>
    <property type="molecule type" value="Genomic_DNA"/>
</dbReference>
<keyword evidence="2" id="KW-1185">Reference proteome</keyword>
<protein>
    <submittedName>
        <fullName evidence="1">Uncharacterized protein</fullName>
    </submittedName>
</protein>
<proteinExistence type="predicted"/>
<name>A0ABY3ZEC4_STRRM</name>
<evidence type="ECO:0000313" key="2">
    <source>
        <dbReference type="Proteomes" id="UP000829494"/>
    </source>
</evidence>